<evidence type="ECO:0000313" key="4">
    <source>
        <dbReference type="Proteomes" id="UP001175000"/>
    </source>
</evidence>
<organism evidence="3 4">
    <name type="scientific">Immersiella caudata</name>
    <dbReference type="NCBI Taxonomy" id="314043"/>
    <lineage>
        <taxon>Eukaryota</taxon>
        <taxon>Fungi</taxon>
        <taxon>Dikarya</taxon>
        <taxon>Ascomycota</taxon>
        <taxon>Pezizomycotina</taxon>
        <taxon>Sordariomycetes</taxon>
        <taxon>Sordariomycetidae</taxon>
        <taxon>Sordariales</taxon>
        <taxon>Lasiosphaeriaceae</taxon>
        <taxon>Immersiella</taxon>
    </lineage>
</organism>
<name>A0AA39WXW8_9PEZI</name>
<dbReference type="InterPro" id="IPR057517">
    <property type="entry name" value="SsdA-like_C"/>
</dbReference>
<accession>A0AA39WXW8</accession>
<reference evidence="3" key="1">
    <citation type="submission" date="2023-06" db="EMBL/GenBank/DDBJ databases">
        <title>Genome-scale phylogeny and comparative genomics of the fungal order Sordariales.</title>
        <authorList>
            <consortium name="Lawrence Berkeley National Laboratory"/>
            <person name="Hensen N."/>
            <person name="Bonometti L."/>
            <person name="Westerberg I."/>
            <person name="Brannstrom I.O."/>
            <person name="Guillou S."/>
            <person name="Cros-Aarteil S."/>
            <person name="Calhoun S."/>
            <person name="Haridas S."/>
            <person name="Kuo A."/>
            <person name="Mondo S."/>
            <person name="Pangilinan J."/>
            <person name="Riley R."/>
            <person name="Labutti K."/>
            <person name="Andreopoulos B."/>
            <person name="Lipzen A."/>
            <person name="Chen C."/>
            <person name="Yanf M."/>
            <person name="Daum C."/>
            <person name="Ng V."/>
            <person name="Clum A."/>
            <person name="Steindorff A."/>
            <person name="Ohm R."/>
            <person name="Martin F."/>
            <person name="Silar P."/>
            <person name="Natvig D."/>
            <person name="Lalanne C."/>
            <person name="Gautier V."/>
            <person name="Ament-Velasquez S.L."/>
            <person name="Kruys A."/>
            <person name="Hutchinson M.I."/>
            <person name="Powell A.J."/>
            <person name="Barry K."/>
            <person name="Miller A.N."/>
            <person name="Grigoriev I.V."/>
            <person name="Debuchy R."/>
            <person name="Gladieux P."/>
            <person name="Thoren M.H."/>
            <person name="Johannesson H."/>
        </authorList>
    </citation>
    <scope>NUCLEOTIDE SEQUENCE</scope>
    <source>
        <strain evidence="3">CBS 606.72</strain>
    </source>
</reference>
<evidence type="ECO:0000259" key="2">
    <source>
        <dbReference type="Pfam" id="PF24120"/>
    </source>
</evidence>
<evidence type="ECO:0000256" key="1">
    <source>
        <dbReference type="SAM" id="MobiDB-lite"/>
    </source>
</evidence>
<protein>
    <recommendedName>
        <fullName evidence="2">Single-strand DNA deaminase toxin A-like C-terminal domain-containing protein</fullName>
    </recommendedName>
</protein>
<feature type="domain" description="Single-strand DNA deaminase toxin A-like C-terminal" evidence="2">
    <location>
        <begin position="80"/>
        <end position="144"/>
    </location>
</feature>
<sequence length="326" mass="35887">MDFLAGEDMDVDIPSVPSVPAAQGPRSSNNSMGDAFIVRNGREMQIVIGRIETFDMGSAINRSTCGFIRSEALPGIRMTAMSGWSGTPKSTLALDPVKYTQLVREVAAQLGFVLPADRWDNGNRGPPTAEQIGRFRACHIEKKLSVWWVRKILKAVFGTKDMTRMGEIKSIVTQLPEEYRSAIICLNHDPCGHIGGCLPWLDLIKAETGICFRTERIRTFVDDERKDAPFRFGDDDMEDPVSRSATNPGPRTKCSESKEKGGLLWAGAPKTVGPLRSSFDAINISSVSDSFERPSSTLRSLPKESSPWNIYRGIGDVIVAKPGHTR</sequence>
<evidence type="ECO:0000313" key="3">
    <source>
        <dbReference type="EMBL" id="KAK0623664.1"/>
    </source>
</evidence>
<feature type="compositionally biased region" description="Acidic residues" evidence="1">
    <location>
        <begin position="1"/>
        <end position="11"/>
    </location>
</feature>
<dbReference type="Pfam" id="PF24120">
    <property type="entry name" value="SsdA_C"/>
    <property type="match status" value="1"/>
</dbReference>
<dbReference type="EMBL" id="JAULSU010000003">
    <property type="protein sequence ID" value="KAK0623664.1"/>
    <property type="molecule type" value="Genomic_DNA"/>
</dbReference>
<keyword evidence="4" id="KW-1185">Reference proteome</keyword>
<feature type="non-terminal residue" evidence="3">
    <location>
        <position position="326"/>
    </location>
</feature>
<dbReference type="AlphaFoldDB" id="A0AA39WXW8"/>
<proteinExistence type="predicted"/>
<comment type="caution">
    <text evidence="3">The sequence shown here is derived from an EMBL/GenBank/DDBJ whole genome shotgun (WGS) entry which is preliminary data.</text>
</comment>
<dbReference type="Proteomes" id="UP001175000">
    <property type="component" value="Unassembled WGS sequence"/>
</dbReference>
<gene>
    <name evidence="3" type="ORF">B0T14DRAFT_602205</name>
</gene>
<feature type="region of interest" description="Disordered" evidence="1">
    <location>
        <begin position="231"/>
        <end position="258"/>
    </location>
</feature>
<feature type="region of interest" description="Disordered" evidence="1">
    <location>
        <begin position="1"/>
        <end position="33"/>
    </location>
</feature>